<accession>A0A978V628</accession>
<keyword evidence="2" id="KW-0560">Oxidoreductase</keyword>
<dbReference type="InterPro" id="IPR036291">
    <property type="entry name" value="NAD(P)-bd_dom_sf"/>
</dbReference>
<evidence type="ECO:0000256" key="1">
    <source>
        <dbReference type="ARBA" id="ARBA00022857"/>
    </source>
</evidence>
<dbReference type="AlphaFoldDB" id="A0A978V628"/>
<reference evidence="4" key="1">
    <citation type="journal article" date="2021" name="Front. Plant Sci.">
        <title>Chromosome-Scale Genome Assembly for Chinese Sour Jujube and Insights Into Its Genome Evolution and Domestication Signature.</title>
        <authorList>
            <person name="Shen L.-Y."/>
            <person name="Luo H."/>
            <person name="Wang X.-L."/>
            <person name="Wang X.-M."/>
            <person name="Qiu X.-J."/>
            <person name="Liu H."/>
            <person name="Zhou S.-S."/>
            <person name="Jia K.-H."/>
            <person name="Nie S."/>
            <person name="Bao Y.-T."/>
            <person name="Zhang R.-G."/>
            <person name="Yun Q.-Z."/>
            <person name="Chai Y.-H."/>
            <person name="Lu J.-Y."/>
            <person name="Li Y."/>
            <person name="Zhao S.-W."/>
            <person name="Mao J.-F."/>
            <person name="Jia S.-G."/>
            <person name="Mao Y.-M."/>
        </authorList>
    </citation>
    <scope>NUCLEOTIDE SEQUENCE</scope>
    <source>
        <strain evidence="4">AT0</strain>
        <tissue evidence="4">Leaf</tissue>
    </source>
</reference>
<feature type="domain" description="NAD-dependent epimerase/dehydratase" evidence="3">
    <location>
        <begin position="9"/>
        <end position="261"/>
    </location>
</feature>
<dbReference type="PANTHER" id="PTHR10366:SF776">
    <property type="entry name" value="NAD(P)-BINDING ROSSMANN-FOLD SUPERFAMILY PROTEIN"/>
    <property type="match status" value="1"/>
</dbReference>
<dbReference type="CDD" id="cd08958">
    <property type="entry name" value="FR_SDR_e"/>
    <property type="match status" value="1"/>
</dbReference>
<dbReference type="GO" id="GO:0016616">
    <property type="term" value="F:oxidoreductase activity, acting on the CH-OH group of donors, NAD or NADP as acceptor"/>
    <property type="evidence" value="ECO:0007669"/>
    <property type="project" value="TreeGrafter"/>
</dbReference>
<gene>
    <name evidence="4" type="ORF">FEM48_Zijuj06G0002900</name>
</gene>
<evidence type="ECO:0000256" key="2">
    <source>
        <dbReference type="ARBA" id="ARBA00023002"/>
    </source>
</evidence>
<dbReference type="InterPro" id="IPR001509">
    <property type="entry name" value="Epimerase_deHydtase"/>
</dbReference>
<organism evidence="4 5">
    <name type="scientific">Ziziphus jujuba var. spinosa</name>
    <dbReference type="NCBI Taxonomy" id="714518"/>
    <lineage>
        <taxon>Eukaryota</taxon>
        <taxon>Viridiplantae</taxon>
        <taxon>Streptophyta</taxon>
        <taxon>Embryophyta</taxon>
        <taxon>Tracheophyta</taxon>
        <taxon>Spermatophyta</taxon>
        <taxon>Magnoliopsida</taxon>
        <taxon>eudicotyledons</taxon>
        <taxon>Gunneridae</taxon>
        <taxon>Pentapetalae</taxon>
        <taxon>rosids</taxon>
        <taxon>fabids</taxon>
        <taxon>Rosales</taxon>
        <taxon>Rhamnaceae</taxon>
        <taxon>Paliureae</taxon>
        <taxon>Ziziphus</taxon>
    </lineage>
</organism>
<dbReference type="SUPFAM" id="SSF51735">
    <property type="entry name" value="NAD(P)-binding Rossmann-fold domains"/>
    <property type="match status" value="1"/>
</dbReference>
<name>A0A978V628_ZIZJJ</name>
<keyword evidence="1" id="KW-0521">NADP</keyword>
<evidence type="ECO:0000313" key="5">
    <source>
        <dbReference type="Proteomes" id="UP000813462"/>
    </source>
</evidence>
<dbReference type="Proteomes" id="UP000813462">
    <property type="component" value="Unassembled WGS sequence"/>
</dbReference>
<dbReference type="InterPro" id="IPR050425">
    <property type="entry name" value="NAD(P)_dehydrat-like"/>
</dbReference>
<dbReference type="FunFam" id="3.40.50.720:FF:000382">
    <property type="entry name" value="NAD(P)-binding Rossmann-fold superfamily protein"/>
    <property type="match status" value="1"/>
</dbReference>
<proteinExistence type="predicted"/>
<dbReference type="Gene3D" id="3.40.50.720">
    <property type="entry name" value="NAD(P)-binding Rossmann-like Domain"/>
    <property type="match status" value="1"/>
</dbReference>
<dbReference type="PANTHER" id="PTHR10366">
    <property type="entry name" value="NAD DEPENDENT EPIMERASE/DEHYDRATASE"/>
    <property type="match status" value="1"/>
</dbReference>
<dbReference type="EMBL" id="JAEACU010000006">
    <property type="protein sequence ID" value="KAH7523363.1"/>
    <property type="molecule type" value="Genomic_DNA"/>
</dbReference>
<evidence type="ECO:0000259" key="3">
    <source>
        <dbReference type="Pfam" id="PF01370"/>
    </source>
</evidence>
<dbReference type="Pfam" id="PF01370">
    <property type="entry name" value="Epimerase"/>
    <property type="match status" value="1"/>
</dbReference>
<comment type="caution">
    <text evidence="4">The sequence shown here is derived from an EMBL/GenBank/DDBJ whole genome shotgun (WGS) entry which is preliminary data.</text>
</comment>
<sequence length="336" mass="37166">MASVEKGRICVTGAGGFVASWVVNLLLSKGYVVHGTVRQPQDDKYAHLRKLDKAPQNLKLFKADLLNYDSMLSAIEGCSGVFHVASPVPSTISSNPEARISHALEVLEPAVKGTLNVLKACLEAKVQRVVFVSSVAAVVMNPRWPKGQVMDETCWSDKEYCRTTKNWYCLSKTEAETEALEFGKKTGLDVVAVCPTFVFGPILQSSINASSLALIKLLKGLNNVIMNAGGNESVENKLRMIVDVRDVAEALLLAYEKPEAEGRYICTAHAIKTRNLVDKLRSIYPHNNYPNNFVDVEEEVTLSSEKLLQRLGWRYRSLDETLIDSVKSYQDNGLLD</sequence>
<evidence type="ECO:0000313" key="4">
    <source>
        <dbReference type="EMBL" id="KAH7523363.1"/>
    </source>
</evidence>
<protein>
    <recommendedName>
        <fullName evidence="3">NAD-dependent epimerase/dehydratase domain-containing protein</fullName>
    </recommendedName>
</protein>